<evidence type="ECO:0000256" key="9">
    <source>
        <dbReference type="RuleBase" id="RU000644"/>
    </source>
</evidence>
<dbReference type="InterPro" id="IPR000178">
    <property type="entry name" value="TF_IF2_bacterial-like"/>
</dbReference>
<gene>
    <name evidence="12" type="ORF">LY28_01262</name>
</gene>
<dbReference type="AlphaFoldDB" id="A0A318Y834"/>
<evidence type="ECO:0000256" key="10">
    <source>
        <dbReference type="SAM" id="MobiDB-lite"/>
    </source>
</evidence>
<accession>A0A318Y834</accession>
<dbReference type="SUPFAM" id="SSF52540">
    <property type="entry name" value="P-loop containing nucleoside triphosphate hydrolases"/>
    <property type="match status" value="1"/>
</dbReference>
<dbReference type="FunFam" id="3.40.50.300:FF:000019">
    <property type="entry name" value="Translation initiation factor IF-2"/>
    <property type="match status" value="1"/>
</dbReference>
<dbReference type="InterPro" id="IPR044145">
    <property type="entry name" value="IF2_II"/>
</dbReference>
<dbReference type="Gene3D" id="2.40.30.10">
    <property type="entry name" value="Translation factors"/>
    <property type="match status" value="2"/>
</dbReference>
<dbReference type="Pfam" id="PF11987">
    <property type="entry name" value="IF-2"/>
    <property type="match status" value="1"/>
</dbReference>
<dbReference type="InterPro" id="IPR009000">
    <property type="entry name" value="Transl_B-barrel_sf"/>
</dbReference>
<sequence>PQGQYNNRPQGQYNNQRSDRPQGQYKQQGLDIPKPDAAVAQEQFDSQRNEARREFQSKDFDKSVKRDENKKKEIPKTGNIQNKHSRVKPQKIVIEKKGVSEILSEEYIFNEFYNDDGTKKRLPKNRKADKALQVKYIPPKAVLTSITIPDTLTVKELAESLKKTSTEIIKKLMSFGVMATLNNDVDFDTATIIAEEFGVKTEKAVQVSEEDILFDDIEEKDETKLKPRPPVVVVMGHVDHGKTSLLDAIRSTHVIDSEAGGITQHIGAYTVRAKDKPITFLDTPGHEAFTAMRARGAQATDIAILVVAADDGVMPQTIEAINHAKAANVSIIVAINKIDKPGANPDKVKQELTEYGIVAEEWGGDAIMVPVSAKKRENIDQLLEMVLLVADMLELKADPDKQAKGTIIEAKLDKERGPVATVLVQRGTLRAGDSIIAGSAFGRIKAMTNDKGLSINNAGPSIPVEVLGMNEVPEAGEIFYAVTDEKVAKQLVEKRKFKQKEQLYKTNSKVTLEDLYAQIIAGKVKALNIIIKADVQGSLEAVKQSLLKLSNEEVRVSIVHDAVGAITESDVTLAQVSNAIIIGFNVRPGTNVTEAAKAAEVDIRLYSVIYKAIEDVQSAMNGLLEPTYKEVVLGHIEIRQVFKVSNVGTIGGAYVTDGKVQRNSEVRVIREGIVIHEGKLASLKRFKDDAKEVAQGYECGVSIEKFNDIKEGDVIEAFIMEEVKR</sequence>
<feature type="compositionally biased region" description="Basic and acidic residues" evidence="10">
    <location>
        <begin position="45"/>
        <end position="75"/>
    </location>
</feature>
<comment type="function">
    <text evidence="7 9">One of the essential components for the initiation of protein synthesis. Protects formylmethionyl-tRNA from spontaneous hydrolysis and promotes its binding to the 30S ribosomal subunits. Also involved in the hydrolysis of GTP during the formation of the 70S ribosomal complex.</text>
</comment>
<reference evidence="12 13" key="1">
    <citation type="submission" date="2018-06" db="EMBL/GenBank/DDBJ databases">
        <title>Genomic Encyclopedia of Type Strains, Phase I: the one thousand microbial genomes (KMG-I) project.</title>
        <authorList>
            <person name="Kyrpides N."/>
        </authorList>
    </citation>
    <scope>NUCLEOTIDE SEQUENCE [LARGE SCALE GENOMIC DNA]</scope>
    <source>
        <strain evidence="12 13">DSM 19573</strain>
    </source>
</reference>
<evidence type="ECO:0000256" key="6">
    <source>
        <dbReference type="ARBA" id="ARBA00023134"/>
    </source>
</evidence>
<dbReference type="GO" id="GO:0003743">
    <property type="term" value="F:translation initiation factor activity"/>
    <property type="evidence" value="ECO:0007669"/>
    <property type="project" value="UniProtKB-UniRule"/>
</dbReference>
<evidence type="ECO:0000313" key="12">
    <source>
        <dbReference type="EMBL" id="PYG88414.1"/>
    </source>
</evidence>
<dbReference type="GO" id="GO:0003924">
    <property type="term" value="F:GTPase activity"/>
    <property type="evidence" value="ECO:0007669"/>
    <property type="project" value="InterPro"/>
</dbReference>
<dbReference type="OrthoDB" id="9811804at2"/>
<dbReference type="Gene3D" id="3.40.50.300">
    <property type="entry name" value="P-loop containing nucleotide triphosphate hydrolases"/>
    <property type="match status" value="1"/>
</dbReference>
<dbReference type="SUPFAM" id="SSF52156">
    <property type="entry name" value="Initiation factor IF2/eIF5b, domain 3"/>
    <property type="match status" value="1"/>
</dbReference>
<dbReference type="FunFam" id="3.40.50.10050:FF:000001">
    <property type="entry name" value="Translation initiation factor IF-2"/>
    <property type="match status" value="1"/>
</dbReference>
<dbReference type="InterPro" id="IPR036925">
    <property type="entry name" value="TIF_IF2_dom3_sf"/>
</dbReference>
<protein>
    <recommendedName>
        <fullName evidence="2 8">Translation initiation factor IF-2</fullName>
    </recommendedName>
</protein>
<keyword evidence="3 9" id="KW-0396">Initiation factor</keyword>
<dbReference type="Pfam" id="PF04760">
    <property type="entry name" value="IF2_N"/>
    <property type="match status" value="1"/>
</dbReference>
<dbReference type="PANTHER" id="PTHR43381:SF5">
    <property type="entry name" value="TR-TYPE G DOMAIN-CONTAINING PROTEIN"/>
    <property type="match status" value="1"/>
</dbReference>
<keyword evidence="6" id="KW-0342">GTP-binding</keyword>
<comment type="caution">
    <text evidence="12">The sequence shown here is derived from an EMBL/GenBank/DDBJ whole genome shotgun (WGS) entry which is preliminary data.</text>
</comment>
<feature type="non-terminal residue" evidence="12">
    <location>
        <position position="1"/>
    </location>
</feature>
<name>A0A318Y834_9FIRM</name>
<dbReference type="CDD" id="cd01887">
    <property type="entry name" value="IF2_eIF5B"/>
    <property type="match status" value="1"/>
</dbReference>
<dbReference type="PANTHER" id="PTHR43381">
    <property type="entry name" value="TRANSLATION INITIATION FACTOR IF-2-RELATED"/>
    <property type="match status" value="1"/>
</dbReference>
<dbReference type="CDD" id="cd03702">
    <property type="entry name" value="IF2_mtIF2_II"/>
    <property type="match status" value="1"/>
</dbReference>
<evidence type="ECO:0000256" key="4">
    <source>
        <dbReference type="ARBA" id="ARBA00022741"/>
    </source>
</evidence>
<dbReference type="InterPro" id="IPR015760">
    <property type="entry name" value="TIF_IF2"/>
</dbReference>
<dbReference type="Pfam" id="PF00009">
    <property type="entry name" value="GTP_EFTU"/>
    <property type="match status" value="1"/>
</dbReference>
<feature type="domain" description="Tr-type G" evidence="11">
    <location>
        <begin position="227"/>
        <end position="396"/>
    </location>
</feature>
<evidence type="ECO:0000256" key="8">
    <source>
        <dbReference type="NCBIfam" id="TIGR00487"/>
    </source>
</evidence>
<dbReference type="InterPro" id="IPR006847">
    <property type="entry name" value="IF2_N"/>
</dbReference>
<evidence type="ECO:0000313" key="13">
    <source>
        <dbReference type="Proteomes" id="UP000248132"/>
    </source>
</evidence>
<keyword evidence="13" id="KW-1185">Reference proteome</keyword>
<dbReference type="Proteomes" id="UP000248132">
    <property type="component" value="Unassembled WGS sequence"/>
</dbReference>
<evidence type="ECO:0000256" key="2">
    <source>
        <dbReference type="ARBA" id="ARBA00020675"/>
    </source>
</evidence>
<dbReference type="InterPro" id="IPR027417">
    <property type="entry name" value="P-loop_NTPase"/>
</dbReference>
<evidence type="ECO:0000256" key="5">
    <source>
        <dbReference type="ARBA" id="ARBA00022917"/>
    </source>
</evidence>
<dbReference type="CDD" id="cd03692">
    <property type="entry name" value="mtIF2_IVc"/>
    <property type="match status" value="1"/>
</dbReference>
<organism evidence="12 13">
    <name type="scientific">Ruminiclostridium sufflavum DSM 19573</name>
    <dbReference type="NCBI Taxonomy" id="1121337"/>
    <lineage>
        <taxon>Bacteria</taxon>
        <taxon>Bacillati</taxon>
        <taxon>Bacillota</taxon>
        <taxon>Clostridia</taxon>
        <taxon>Eubacteriales</taxon>
        <taxon>Oscillospiraceae</taxon>
        <taxon>Ruminiclostridium</taxon>
    </lineage>
</organism>
<dbReference type="EMBL" id="QKMR01000006">
    <property type="protein sequence ID" value="PYG88414.1"/>
    <property type="molecule type" value="Genomic_DNA"/>
</dbReference>
<dbReference type="InterPro" id="IPR000795">
    <property type="entry name" value="T_Tr_GTP-bd_dom"/>
</dbReference>
<dbReference type="Gene3D" id="3.40.50.10050">
    <property type="entry name" value="Translation initiation factor IF- 2, domain 3"/>
    <property type="match status" value="1"/>
</dbReference>
<dbReference type="PROSITE" id="PS01176">
    <property type="entry name" value="IF2"/>
    <property type="match status" value="1"/>
</dbReference>
<proteinExistence type="inferred from homology"/>
<dbReference type="HAMAP" id="MF_00100_B">
    <property type="entry name" value="IF_2_B"/>
    <property type="match status" value="1"/>
</dbReference>
<dbReference type="RefSeq" id="WP_110461321.1">
    <property type="nucleotide sequence ID" value="NZ_QKMR01000006.1"/>
</dbReference>
<dbReference type="FunFam" id="2.40.30.10:FF:000008">
    <property type="entry name" value="Translation initiation factor IF-2"/>
    <property type="match status" value="1"/>
</dbReference>
<feature type="region of interest" description="Disordered" evidence="10">
    <location>
        <begin position="1"/>
        <end position="87"/>
    </location>
</feature>
<dbReference type="GO" id="GO:0005829">
    <property type="term" value="C:cytosol"/>
    <property type="evidence" value="ECO:0007669"/>
    <property type="project" value="TreeGrafter"/>
</dbReference>
<evidence type="ECO:0000256" key="7">
    <source>
        <dbReference type="ARBA" id="ARBA00025162"/>
    </source>
</evidence>
<evidence type="ECO:0000256" key="1">
    <source>
        <dbReference type="ARBA" id="ARBA00007733"/>
    </source>
</evidence>
<evidence type="ECO:0000259" key="11">
    <source>
        <dbReference type="PROSITE" id="PS51722"/>
    </source>
</evidence>
<keyword evidence="4" id="KW-0547">Nucleotide-binding</keyword>
<feature type="compositionally biased region" description="Polar residues" evidence="10">
    <location>
        <begin position="1"/>
        <end position="16"/>
    </location>
</feature>
<evidence type="ECO:0000256" key="3">
    <source>
        <dbReference type="ARBA" id="ARBA00022540"/>
    </source>
</evidence>
<dbReference type="InterPro" id="IPR053905">
    <property type="entry name" value="EF-G-like_DII"/>
</dbReference>
<comment type="similarity">
    <text evidence="1 9">Belongs to the TRAFAC class translation factor GTPase superfamily. Classic translation factor GTPase family. IF-2 subfamily.</text>
</comment>
<dbReference type="GO" id="GO:0005525">
    <property type="term" value="F:GTP binding"/>
    <property type="evidence" value="ECO:0007669"/>
    <property type="project" value="UniProtKB-KW"/>
</dbReference>
<dbReference type="FunFam" id="2.40.30.10:FF:000007">
    <property type="entry name" value="Translation initiation factor IF-2"/>
    <property type="match status" value="1"/>
</dbReference>
<dbReference type="Pfam" id="PF22042">
    <property type="entry name" value="EF-G_D2"/>
    <property type="match status" value="1"/>
</dbReference>
<dbReference type="InterPro" id="IPR023115">
    <property type="entry name" value="TIF_IF2_dom3"/>
</dbReference>
<dbReference type="PROSITE" id="PS51722">
    <property type="entry name" value="G_TR_2"/>
    <property type="match status" value="1"/>
</dbReference>
<dbReference type="NCBIfam" id="TIGR00231">
    <property type="entry name" value="small_GTP"/>
    <property type="match status" value="1"/>
</dbReference>
<dbReference type="NCBIfam" id="TIGR00487">
    <property type="entry name" value="IF-2"/>
    <property type="match status" value="1"/>
</dbReference>
<keyword evidence="5 9" id="KW-0648">Protein biosynthesis</keyword>
<dbReference type="InterPro" id="IPR005225">
    <property type="entry name" value="Small_GTP-bd"/>
</dbReference>
<dbReference type="SUPFAM" id="SSF50447">
    <property type="entry name" value="Translation proteins"/>
    <property type="match status" value="2"/>
</dbReference>